<organism evidence="2 3">
    <name type="scientific">Gossypium klotzschianum</name>
    <dbReference type="NCBI Taxonomy" id="34286"/>
    <lineage>
        <taxon>Eukaryota</taxon>
        <taxon>Viridiplantae</taxon>
        <taxon>Streptophyta</taxon>
        <taxon>Embryophyta</taxon>
        <taxon>Tracheophyta</taxon>
        <taxon>Spermatophyta</taxon>
        <taxon>Magnoliopsida</taxon>
        <taxon>eudicotyledons</taxon>
        <taxon>Gunneridae</taxon>
        <taxon>Pentapetalae</taxon>
        <taxon>rosids</taxon>
        <taxon>malvids</taxon>
        <taxon>Malvales</taxon>
        <taxon>Malvaceae</taxon>
        <taxon>Malvoideae</taxon>
        <taxon>Gossypium</taxon>
    </lineage>
</organism>
<keyword evidence="3" id="KW-1185">Reference proteome</keyword>
<dbReference type="AlphaFoldDB" id="A0A7J8WDF8"/>
<sequence length="237" mass="25403">MVDPIAKQPIVWKDKLIGHSSISGENSLEEKEDFNLLEGDIQKSINVNGIHSIQFSDRIHQILIRLLGLPGYLYKRKILVEIRGMVGKVTKLDMNTDNRARGPVRVNSVASRSSIGPVSSSNRTNGFQIVDDSTGGLGVDDGSDGSGNGLVNKTSRVIPGSFSTTNLVLEGMVGIAASVMVGILDPNKHTAVIFKENKNPNADSQVEGNTGLVSEKRVDRAAGRGSGDKIRDGRVTK</sequence>
<evidence type="ECO:0000256" key="1">
    <source>
        <dbReference type="SAM" id="MobiDB-lite"/>
    </source>
</evidence>
<proteinExistence type="predicted"/>
<feature type="compositionally biased region" description="Polar residues" evidence="1">
    <location>
        <begin position="108"/>
        <end position="126"/>
    </location>
</feature>
<feature type="region of interest" description="Disordered" evidence="1">
    <location>
        <begin position="107"/>
        <end position="126"/>
    </location>
</feature>
<accession>A0A7J8WDF8</accession>
<dbReference type="Proteomes" id="UP000593573">
    <property type="component" value="Unassembled WGS sequence"/>
</dbReference>
<protein>
    <submittedName>
        <fullName evidence="2">Uncharacterized protein</fullName>
    </submittedName>
</protein>
<feature type="compositionally biased region" description="Polar residues" evidence="1">
    <location>
        <begin position="200"/>
        <end position="212"/>
    </location>
</feature>
<dbReference type="EMBL" id="JABFAB010246417">
    <property type="protein sequence ID" value="MBA0673046.1"/>
    <property type="molecule type" value="Genomic_DNA"/>
</dbReference>
<dbReference type="OrthoDB" id="1096772at2759"/>
<name>A0A7J8WDF8_9ROSI</name>
<comment type="caution">
    <text evidence="2">The sequence shown here is derived from an EMBL/GenBank/DDBJ whole genome shotgun (WGS) entry which is preliminary data.</text>
</comment>
<feature type="region of interest" description="Disordered" evidence="1">
    <location>
        <begin position="200"/>
        <end position="237"/>
    </location>
</feature>
<evidence type="ECO:0000313" key="2">
    <source>
        <dbReference type="EMBL" id="MBA0673046.1"/>
    </source>
</evidence>
<feature type="compositionally biased region" description="Basic and acidic residues" evidence="1">
    <location>
        <begin position="214"/>
        <end position="237"/>
    </location>
</feature>
<gene>
    <name evidence="2" type="ORF">Goklo_029279</name>
</gene>
<reference evidence="2 3" key="1">
    <citation type="journal article" date="2019" name="Genome Biol. Evol.">
        <title>Insights into the evolution of the New World diploid cottons (Gossypium, subgenus Houzingenia) based on genome sequencing.</title>
        <authorList>
            <person name="Grover C.E."/>
            <person name="Arick M.A. 2nd"/>
            <person name="Thrash A."/>
            <person name="Conover J.L."/>
            <person name="Sanders W.S."/>
            <person name="Peterson D.G."/>
            <person name="Frelichowski J.E."/>
            <person name="Scheffler J.A."/>
            <person name="Scheffler B.E."/>
            <person name="Wendel J.F."/>
        </authorList>
    </citation>
    <scope>NUCLEOTIDE SEQUENCE [LARGE SCALE GENOMIC DNA]</scope>
    <source>
        <strain evidence="2">57</strain>
        <tissue evidence="2">Leaf</tissue>
    </source>
</reference>
<evidence type="ECO:0000313" key="3">
    <source>
        <dbReference type="Proteomes" id="UP000593573"/>
    </source>
</evidence>